<dbReference type="RefSeq" id="WP_125001419.1">
    <property type="nucleotide sequence ID" value="NZ_BHYK01000010.1"/>
</dbReference>
<dbReference type="Proteomes" id="UP000287872">
    <property type="component" value="Unassembled WGS sequence"/>
</dbReference>
<dbReference type="Gene3D" id="3.30.460.40">
    <property type="match status" value="1"/>
</dbReference>
<organism evidence="1 2">
    <name type="scientific">Clostridium tagluense</name>
    <dbReference type="NCBI Taxonomy" id="360422"/>
    <lineage>
        <taxon>Bacteria</taxon>
        <taxon>Bacillati</taxon>
        <taxon>Bacillota</taxon>
        <taxon>Clostridia</taxon>
        <taxon>Eubacteriales</taxon>
        <taxon>Clostridiaceae</taxon>
        <taxon>Clostridium</taxon>
    </lineage>
</organism>
<proteinExistence type="predicted"/>
<dbReference type="EMBL" id="BHYK01000010">
    <property type="protein sequence ID" value="GCD10571.1"/>
    <property type="molecule type" value="Genomic_DNA"/>
</dbReference>
<accession>A0A401UM31</accession>
<protein>
    <recommendedName>
        <fullName evidence="3">Phosphoribosylanthranilate isomerase</fullName>
    </recommendedName>
</protein>
<sequence length="136" mass="15766">MLYKEDIIKILKSMNLPLNEYWITSGAGLVLHGVKERTNDIDLGCTTRLIEHFLKKGCTYRLAEDNSRIMEINDTIEILENWFVDEIEFIDALPVGSLASIKKQKSELGREKDITDIKMIEEYIESKKPLQLYSKN</sequence>
<evidence type="ECO:0008006" key="3">
    <source>
        <dbReference type="Google" id="ProtNLM"/>
    </source>
</evidence>
<dbReference type="OrthoDB" id="9775804at2"/>
<reference evidence="1 2" key="1">
    <citation type="submission" date="2018-11" db="EMBL/GenBank/DDBJ databases">
        <title>Genome sequencing and assembly of Clostridium tagluense strain A121.</title>
        <authorList>
            <person name="Murakami T."/>
            <person name="Segawa T."/>
            <person name="Shcherbakova V.A."/>
            <person name="Mori H."/>
            <person name="Yoshimura Y."/>
        </authorList>
    </citation>
    <scope>NUCLEOTIDE SEQUENCE [LARGE SCALE GENOMIC DNA]</scope>
    <source>
        <strain evidence="1 2">A121</strain>
    </source>
</reference>
<dbReference type="InterPro" id="IPR043519">
    <property type="entry name" value="NT_sf"/>
</dbReference>
<dbReference type="AlphaFoldDB" id="A0A401UM31"/>
<evidence type="ECO:0000313" key="2">
    <source>
        <dbReference type="Proteomes" id="UP000287872"/>
    </source>
</evidence>
<keyword evidence="2" id="KW-1185">Reference proteome</keyword>
<name>A0A401UM31_9CLOT</name>
<gene>
    <name evidence="1" type="ORF">Ctaglu_21940</name>
</gene>
<evidence type="ECO:0000313" key="1">
    <source>
        <dbReference type="EMBL" id="GCD10571.1"/>
    </source>
</evidence>
<dbReference type="SUPFAM" id="SSF81301">
    <property type="entry name" value="Nucleotidyltransferase"/>
    <property type="match status" value="1"/>
</dbReference>
<comment type="caution">
    <text evidence="1">The sequence shown here is derived from an EMBL/GenBank/DDBJ whole genome shotgun (WGS) entry which is preliminary data.</text>
</comment>